<dbReference type="AlphaFoldDB" id="A0A8T0H6H7"/>
<accession>A0A8T0H6H7</accession>
<protein>
    <submittedName>
        <fullName evidence="2">Uncharacterized protein</fullName>
    </submittedName>
</protein>
<name>A0A8T0H6H7_CERPU</name>
<proteinExistence type="predicted"/>
<feature type="signal peptide" evidence="1">
    <location>
        <begin position="1"/>
        <end position="19"/>
    </location>
</feature>
<reference evidence="2" key="1">
    <citation type="submission" date="2020-06" db="EMBL/GenBank/DDBJ databases">
        <title>WGS assembly of Ceratodon purpureus strain R40.</title>
        <authorList>
            <person name="Carey S.B."/>
            <person name="Jenkins J."/>
            <person name="Shu S."/>
            <person name="Lovell J.T."/>
            <person name="Sreedasyam A."/>
            <person name="Maumus F."/>
            <person name="Tiley G.P."/>
            <person name="Fernandez-Pozo N."/>
            <person name="Barry K."/>
            <person name="Chen C."/>
            <person name="Wang M."/>
            <person name="Lipzen A."/>
            <person name="Daum C."/>
            <person name="Saski C.A."/>
            <person name="Payton A.C."/>
            <person name="Mcbreen J.C."/>
            <person name="Conrad R.E."/>
            <person name="Kollar L.M."/>
            <person name="Olsson S."/>
            <person name="Huttunen S."/>
            <person name="Landis J.B."/>
            <person name="Wickett N.J."/>
            <person name="Johnson M.G."/>
            <person name="Rensing S.A."/>
            <person name="Grimwood J."/>
            <person name="Schmutz J."/>
            <person name="Mcdaniel S.F."/>
        </authorList>
    </citation>
    <scope>NUCLEOTIDE SEQUENCE</scope>
    <source>
        <strain evidence="2">R40</strain>
    </source>
</reference>
<evidence type="ECO:0000256" key="1">
    <source>
        <dbReference type="SAM" id="SignalP"/>
    </source>
</evidence>
<evidence type="ECO:0000313" key="3">
    <source>
        <dbReference type="Proteomes" id="UP000822688"/>
    </source>
</evidence>
<keyword evidence="1" id="KW-0732">Signal</keyword>
<sequence>MRRMVWWLGACSAEVLVSLEIIGAMVDGVMEEFLAESWDGLVTVKLGGMLVL</sequence>
<dbReference type="Proteomes" id="UP000822688">
    <property type="component" value="Chromosome 8"/>
</dbReference>
<keyword evidence="3" id="KW-1185">Reference proteome</keyword>
<comment type="caution">
    <text evidence="2">The sequence shown here is derived from an EMBL/GenBank/DDBJ whole genome shotgun (WGS) entry which is preliminary data.</text>
</comment>
<feature type="chain" id="PRO_5035870903" evidence="1">
    <location>
        <begin position="20"/>
        <end position="52"/>
    </location>
</feature>
<gene>
    <name evidence="2" type="ORF">KC19_8G133100</name>
</gene>
<organism evidence="2 3">
    <name type="scientific">Ceratodon purpureus</name>
    <name type="common">Fire moss</name>
    <name type="synonym">Dicranum purpureum</name>
    <dbReference type="NCBI Taxonomy" id="3225"/>
    <lineage>
        <taxon>Eukaryota</taxon>
        <taxon>Viridiplantae</taxon>
        <taxon>Streptophyta</taxon>
        <taxon>Embryophyta</taxon>
        <taxon>Bryophyta</taxon>
        <taxon>Bryophytina</taxon>
        <taxon>Bryopsida</taxon>
        <taxon>Dicranidae</taxon>
        <taxon>Pseudoditrichales</taxon>
        <taxon>Ditrichaceae</taxon>
        <taxon>Ceratodon</taxon>
    </lineage>
</organism>
<dbReference type="EMBL" id="CM026429">
    <property type="protein sequence ID" value="KAG0564712.1"/>
    <property type="molecule type" value="Genomic_DNA"/>
</dbReference>
<evidence type="ECO:0000313" key="2">
    <source>
        <dbReference type="EMBL" id="KAG0564712.1"/>
    </source>
</evidence>